<gene>
    <name evidence="1" type="ORF">DFO67_12450</name>
</gene>
<protein>
    <submittedName>
        <fullName evidence="1">Uncharacterized protein</fullName>
    </submittedName>
</protein>
<evidence type="ECO:0000313" key="1">
    <source>
        <dbReference type="EMBL" id="TDX23733.1"/>
    </source>
</evidence>
<proteinExistence type="predicted"/>
<comment type="caution">
    <text evidence="1">The sequence shown here is derived from an EMBL/GenBank/DDBJ whole genome shotgun (WGS) entry which is preliminary data.</text>
</comment>
<accession>A0A4V3GSP7</accession>
<dbReference type="AlphaFoldDB" id="A0A4V3GSP7"/>
<sequence length="91" mass="10459">MKKDAETAFLNEVSSVPLQQCLCHKQTAFKYREGQLFLAKCKEPLAIRWSRQLPSGPTTVTVSRDSAGRYFVSCLLHRQGVFLWLLFRIVL</sequence>
<evidence type="ECO:0000313" key="2">
    <source>
        <dbReference type="Proteomes" id="UP000294489"/>
    </source>
</evidence>
<organism evidence="1 2">
    <name type="scientific">Modicisalibacter xianhensis</name>
    <dbReference type="NCBI Taxonomy" id="442341"/>
    <lineage>
        <taxon>Bacteria</taxon>
        <taxon>Pseudomonadati</taxon>
        <taxon>Pseudomonadota</taxon>
        <taxon>Gammaproteobacteria</taxon>
        <taxon>Oceanospirillales</taxon>
        <taxon>Halomonadaceae</taxon>
        <taxon>Modicisalibacter</taxon>
    </lineage>
</organism>
<dbReference type="Proteomes" id="UP000294489">
    <property type="component" value="Unassembled WGS sequence"/>
</dbReference>
<dbReference type="EMBL" id="SOEC01000024">
    <property type="protein sequence ID" value="TDX23733.1"/>
    <property type="molecule type" value="Genomic_DNA"/>
</dbReference>
<reference evidence="1 2" key="1">
    <citation type="submission" date="2019-03" db="EMBL/GenBank/DDBJ databases">
        <title>Freshwater and sediment microbial communities from various areas in North America, analyzing microbe dynamics in response to fracking.</title>
        <authorList>
            <person name="Lamendella R."/>
        </authorList>
    </citation>
    <scope>NUCLEOTIDE SEQUENCE [LARGE SCALE GENOMIC DNA]</scope>
    <source>
        <strain evidence="1 2">6_TX</strain>
    </source>
</reference>
<name>A0A4V3GSP7_9GAMM</name>